<dbReference type="GO" id="GO:0046491">
    <property type="term" value="P:L-methylmalonyl-CoA metabolic process"/>
    <property type="evidence" value="ECO:0007669"/>
    <property type="project" value="TreeGrafter"/>
</dbReference>
<evidence type="ECO:0000259" key="2">
    <source>
        <dbReference type="PROSITE" id="PS51819"/>
    </source>
</evidence>
<comment type="caution">
    <text evidence="3">The sequence shown here is derived from an EMBL/GenBank/DDBJ whole genome shotgun (WGS) entry which is preliminary data.</text>
</comment>
<feature type="domain" description="VOC" evidence="2">
    <location>
        <begin position="33"/>
        <end position="175"/>
    </location>
</feature>
<dbReference type="Pfam" id="PF00903">
    <property type="entry name" value="Glyoxalase"/>
    <property type="match status" value="1"/>
</dbReference>
<dbReference type="Gene3D" id="3.10.180.10">
    <property type="entry name" value="2,3-Dihydroxybiphenyl 1,2-Dioxygenase, domain 1"/>
    <property type="match status" value="1"/>
</dbReference>
<dbReference type="PANTHER" id="PTHR43048">
    <property type="entry name" value="METHYLMALONYL-COA EPIMERASE"/>
    <property type="match status" value="1"/>
</dbReference>
<dbReference type="AlphaFoldDB" id="A0A432L7I1"/>
<dbReference type="PANTHER" id="PTHR43048:SF3">
    <property type="entry name" value="METHYLMALONYL-COA EPIMERASE, MITOCHONDRIAL"/>
    <property type="match status" value="1"/>
</dbReference>
<keyword evidence="1" id="KW-0479">Metal-binding</keyword>
<dbReference type="InterPro" id="IPR029068">
    <property type="entry name" value="Glyas_Bleomycin-R_OHBP_Dase"/>
</dbReference>
<organism evidence="3 4">
    <name type="scientific">Lysinibacillus antri</name>
    <dbReference type="NCBI Taxonomy" id="2498145"/>
    <lineage>
        <taxon>Bacteria</taxon>
        <taxon>Bacillati</taxon>
        <taxon>Bacillota</taxon>
        <taxon>Bacilli</taxon>
        <taxon>Bacillales</taxon>
        <taxon>Bacillaceae</taxon>
        <taxon>Lysinibacillus</taxon>
    </lineage>
</organism>
<dbReference type="InterPro" id="IPR004360">
    <property type="entry name" value="Glyas_Fos-R_dOase_dom"/>
</dbReference>
<dbReference type="PROSITE" id="PS51819">
    <property type="entry name" value="VOC"/>
    <property type="match status" value="1"/>
</dbReference>
<dbReference type="InterPro" id="IPR037523">
    <property type="entry name" value="VOC_core"/>
</dbReference>
<dbReference type="SUPFAM" id="SSF54593">
    <property type="entry name" value="Glyoxalase/Bleomycin resistance protein/Dihydroxybiphenyl dioxygenase"/>
    <property type="match status" value="1"/>
</dbReference>
<dbReference type="GO" id="GO:0004493">
    <property type="term" value="F:methylmalonyl-CoA epimerase activity"/>
    <property type="evidence" value="ECO:0007669"/>
    <property type="project" value="TreeGrafter"/>
</dbReference>
<reference evidence="3 4" key="1">
    <citation type="submission" date="2018-12" db="EMBL/GenBank/DDBJ databases">
        <title>Lysinibacillus antri sp. nov., isolated from a cave soil.</title>
        <authorList>
            <person name="Narsing Rao M.P."/>
            <person name="Zhang H."/>
            <person name="Dong Z.-Y."/>
            <person name="Niu X.-K."/>
            <person name="Zhang K."/>
            <person name="Fang B.-Z."/>
            <person name="Kang Y.-Q."/>
            <person name="Xiao M."/>
            <person name="Li W.-J."/>
        </authorList>
    </citation>
    <scope>NUCLEOTIDE SEQUENCE [LARGE SCALE GENOMIC DNA]</scope>
    <source>
        <strain evidence="3 4">SYSU K30002</strain>
    </source>
</reference>
<dbReference type="GO" id="GO:0046872">
    <property type="term" value="F:metal ion binding"/>
    <property type="evidence" value="ECO:0007669"/>
    <property type="project" value="UniProtKB-KW"/>
</dbReference>
<evidence type="ECO:0000256" key="1">
    <source>
        <dbReference type="ARBA" id="ARBA00022723"/>
    </source>
</evidence>
<dbReference type="EMBL" id="RYYR01000036">
    <property type="protein sequence ID" value="RUL47783.1"/>
    <property type="molecule type" value="Genomic_DNA"/>
</dbReference>
<gene>
    <name evidence="3" type="ORF">EK386_17770</name>
</gene>
<dbReference type="InterPro" id="IPR051785">
    <property type="entry name" value="MMCE/EMCE_epimerase"/>
</dbReference>
<name>A0A432L7I1_9BACI</name>
<evidence type="ECO:0000313" key="3">
    <source>
        <dbReference type="EMBL" id="RUL47783.1"/>
    </source>
</evidence>
<proteinExistence type="predicted"/>
<keyword evidence="4" id="KW-1185">Reference proteome</keyword>
<protein>
    <recommendedName>
        <fullName evidence="2">VOC domain-containing protein</fullName>
    </recommendedName>
</protein>
<evidence type="ECO:0000313" key="4">
    <source>
        <dbReference type="Proteomes" id="UP000287910"/>
    </source>
</evidence>
<dbReference type="Proteomes" id="UP000287910">
    <property type="component" value="Unassembled WGS sequence"/>
</dbReference>
<sequence>MLRQNTVNKRKYLLEQKTLKKEERRVNEGKVVGFIHSGITVKDLEISLDFYVNKLGFELLSKQVSKQEYISRIVNFSDLEEVKIAFLQIPGGSQIELLEYVGIERLAGNVRPCDYGSGHICIQVEGIEQLYKSLKEQGVQFRSPQIVDITAGANKGSKAIYMYDPDHYIIELMQKSAL</sequence>
<accession>A0A432L7I1</accession>